<keyword evidence="2 3" id="KW-0812">Transmembrane</keyword>
<comment type="caution">
    <text evidence="3">The sequence shown here is derived from an EMBL/GenBank/DDBJ whole genome shotgun (WGS) entry which is preliminary data.</text>
</comment>
<accession>A0A834W9Y5</accession>
<feature type="compositionally biased region" description="Basic residues" evidence="1">
    <location>
        <begin position="68"/>
        <end position="91"/>
    </location>
</feature>
<keyword evidence="2" id="KW-1133">Transmembrane helix</keyword>
<evidence type="ECO:0000313" key="3">
    <source>
        <dbReference type="EMBL" id="KAF7809299.1"/>
    </source>
</evidence>
<feature type="transmembrane region" description="Helical" evidence="2">
    <location>
        <begin position="33"/>
        <end position="53"/>
    </location>
</feature>
<organism evidence="3 4">
    <name type="scientific">Senna tora</name>
    <dbReference type="NCBI Taxonomy" id="362788"/>
    <lineage>
        <taxon>Eukaryota</taxon>
        <taxon>Viridiplantae</taxon>
        <taxon>Streptophyta</taxon>
        <taxon>Embryophyta</taxon>
        <taxon>Tracheophyta</taxon>
        <taxon>Spermatophyta</taxon>
        <taxon>Magnoliopsida</taxon>
        <taxon>eudicotyledons</taxon>
        <taxon>Gunneridae</taxon>
        <taxon>Pentapetalae</taxon>
        <taxon>rosids</taxon>
        <taxon>fabids</taxon>
        <taxon>Fabales</taxon>
        <taxon>Fabaceae</taxon>
        <taxon>Caesalpinioideae</taxon>
        <taxon>Cassia clade</taxon>
        <taxon>Senna</taxon>
    </lineage>
</organism>
<evidence type="ECO:0000313" key="4">
    <source>
        <dbReference type="Proteomes" id="UP000634136"/>
    </source>
</evidence>
<dbReference type="EMBL" id="JAAIUW010000011">
    <property type="protein sequence ID" value="KAF7809299.1"/>
    <property type="molecule type" value="Genomic_DNA"/>
</dbReference>
<feature type="compositionally biased region" description="Polar residues" evidence="1">
    <location>
        <begin position="16"/>
        <end position="27"/>
    </location>
</feature>
<dbReference type="AlphaFoldDB" id="A0A834W9Y5"/>
<evidence type="ECO:0000256" key="2">
    <source>
        <dbReference type="SAM" id="Phobius"/>
    </source>
</evidence>
<keyword evidence="4" id="KW-1185">Reference proteome</keyword>
<evidence type="ECO:0000256" key="1">
    <source>
        <dbReference type="SAM" id="MobiDB-lite"/>
    </source>
</evidence>
<sequence length="153" mass="16738">MSSQVQLQPQQPVQIYPNTVSNQPPSNHSNGSFGTVFIVLAVIVVISAIACFLGRLCNRRYSNSHSNSHSHKQKQKQKPPKHQKQSHHHSRPRDGDIEIGFDKRIPSAKPDGLGPGLGPVRSGRVGPRPPSNGDMKGFEMKLGDESLRFATAS</sequence>
<gene>
    <name evidence="3" type="ORF">G2W53_036042</name>
</gene>
<proteinExistence type="predicted"/>
<name>A0A834W9Y5_9FABA</name>
<reference evidence="3" key="1">
    <citation type="submission" date="2020-09" db="EMBL/GenBank/DDBJ databases">
        <title>Genome-Enabled Discovery of Anthraquinone Biosynthesis in Senna tora.</title>
        <authorList>
            <person name="Kang S.-H."/>
            <person name="Pandey R.P."/>
            <person name="Lee C.-M."/>
            <person name="Sim J.-S."/>
            <person name="Jeong J.-T."/>
            <person name="Choi B.-S."/>
            <person name="Jung M."/>
            <person name="Ginzburg D."/>
            <person name="Zhao K."/>
            <person name="Won S.Y."/>
            <person name="Oh T.-J."/>
            <person name="Yu Y."/>
            <person name="Kim N.-H."/>
            <person name="Lee O.R."/>
            <person name="Lee T.-H."/>
            <person name="Bashyal P."/>
            <person name="Kim T.-S."/>
            <person name="Lee W.-H."/>
            <person name="Kawkins C."/>
            <person name="Kim C.-K."/>
            <person name="Kim J.S."/>
            <person name="Ahn B.O."/>
            <person name="Rhee S.Y."/>
            <person name="Sohng J.K."/>
        </authorList>
    </citation>
    <scope>NUCLEOTIDE SEQUENCE</scope>
    <source>
        <tissue evidence="3">Leaf</tissue>
    </source>
</reference>
<feature type="compositionally biased region" description="Low complexity" evidence="1">
    <location>
        <begin position="1"/>
        <end position="14"/>
    </location>
</feature>
<dbReference type="PANTHER" id="PTHR33429:SF7">
    <property type="entry name" value="OS02G0708000 PROTEIN"/>
    <property type="match status" value="1"/>
</dbReference>
<keyword evidence="2" id="KW-0472">Membrane</keyword>
<protein>
    <submittedName>
        <fullName evidence="3">Putative transmembrane protein</fullName>
    </submittedName>
</protein>
<feature type="compositionally biased region" description="Basic and acidic residues" evidence="1">
    <location>
        <begin position="92"/>
        <end position="105"/>
    </location>
</feature>
<dbReference type="Proteomes" id="UP000634136">
    <property type="component" value="Unassembled WGS sequence"/>
</dbReference>
<dbReference type="PANTHER" id="PTHR33429">
    <property type="entry name" value="OS02G0708000 PROTEIN-RELATED"/>
    <property type="match status" value="1"/>
</dbReference>
<feature type="region of interest" description="Disordered" evidence="1">
    <location>
        <begin position="62"/>
        <end position="142"/>
    </location>
</feature>
<feature type="region of interest" description="Disordered" evidence="1">
    <location>
        <begin position="1"/>
        <end position="27"/>
    </location>
</feature>